<comment type="caution">
    <text evidence="8">The sequence shown here is derived from an EMBL/GenBank/DDBJ whole genome shotgun (WGS) entry which is preliminary data.</text>
</comment>
<dbReference type="SUPFAM" id="SSF52743">
    <property type="entry name" value="Subtilisin-like"/>
    <property type="match status" value="1"/>
</dbReference>
<evidence type="ECO:0000256" key="4">
    <source>
        <dbReference type="ARBA" id="ARBA00022825"/>
    </source>
</evidence>
<feature type="domain" description="Peptidase S8/S53" evidence="7">
    <location>
        <begin position="429"/>
        <end position="522"/>
    </location>
</feature>
<evidence type="ECO:0000256" key="6">
    <source>
        <dbReference type="SAM" id="MobiDB-lite"/>
    </source>
</evidence>
<evidence type="ECO:0000313" key="8">
    <source>
        <dbReference type="EMBL" id="MBO9205459.1"/>
    </source>
</evidence>
<proteinExistence type="inferred from homology"/>
<dbReference type="Gene3D" id="3.40.50.200">
    <property type="entry name" value="Peptidase S8/S53 domain"/>
    <property type="match status" value="1"/>
</dbReference>
<dbReference type="PRINTS" id="PR00723">
    <property type="entry name" value="SUBTILISIN"/>
</dbReference>
<dbReference type="InterPro" id="IPR036852">
    <property type="entry name" value="Peptidase_S8/S53_dom_sf"/>
</dbReference>
<organism evidence="8 9">
    <name type="scientific">Niastella soli</name>
    <dbReference type="NCBI Taxonomy" id="2821487"/>
    <lineage>
        <taxon>Bacteria</taxon>
        <taxon>Pseudomonadati</taxon>
        <taxon>Bacteroidota</taxon>
        <taxon>Chitinophagia</taxon>
        <taxon>Chitinophagales</taxon>
        <taxon>Chitinophagaceae</taxon>
        <taxon>Niastella</taxon>
    </lineage>
</organism>
<dbReference type="Gene3D" id="3.30.1380.10">
    <property type="match status" value="1"/>
</dbReference>
<evidence type="ECO:0000256" key="5">
    <source>
        <dbReference type="PROSITE-ProRule" id="PRU01240"/>
    </source>
</evidence>
<feature type="compositionally biased region" description="Pro residues" evidence="6">
    <location>
        <begin position="998"/>
        <end position="1021"/>
    </location>
</feature>
<dbReference type="InterPro" id="IPR015500">
    <property type="entry name" value="Peptidase_S8_subtilisin-rel"/>
</dbReference>
<dbReference type="Proteomes" id="UP000677244">
    <property type="component" value="Unassembled WGS sequence"/>
</dbReference>
<keyword evidence="4 5" id="KW-0720">Serine protease</keyword>
<sequence length="1310" mass="143608">MDPRLKLVLKGDPEELLLLLVRLQKPEVIPPHCKVITQFGDIITCRVYRKYLLEVYNSPYTFSVKAARLIPAPLKEGLDEEGPPLPVVPSRSIKAPYSGKGVFFAAVDWGFDFAHANLRKPDGTTRFLFIWDQNGIYDGNKYGYGCFYTDAEINEALQSDTPYQTLGYHPGRGDLFGAGMHGTHVVDIAAGTPITGEGGIAPDTMFVGVELGSNLVNGSDLALGDSVRLVEGLDCIHSVTKKINIPCVINMSLGSHGDSHTGRSLAELAFDNFLTQNTGYALVQSVGNYYQSDCHIHHTLEPGQTYLMEWNIPRRNRAPNEVEIWYAGSDEYAVKLTAPDGELVAEVTPFEDIQILYRGDPVGYIFQRSKEPNTGLNHIDIILDVTILTGKWIIELKGNKIINGSFHAYCERNDASQAKFSRHQSTPFTTTGSVCNSTNTITVGAYNHRDAQHPVVSFSSSGPTAFGQPKPDLLAPGYKIQAACSAPPSAYTAIDGLTIKSGSSMAAPHVSGAIALLFEKYKPRLLPISLIKELLFAALDPLPLHYTPRDRIRAGNGILNTEALLTDKAFTMNTPYYTRPARRLGELAPEEELVLESESQVECADCENEAAVAFETQEYYDIPETLIEDSPAGLVPPLLDYKNLPPAETIYAGIDLGLRKECCSRDPKTYACTGNLIADVEAKTGIFIPVSFTPTPEIDILLYLHGHKAGYIKGRKDVPIDGYWNKPEFTFRELLNSSGKPFILVAPTLGPFSQPGTLTTDKGFTSFINQVLASLANYSVAYKGKPAPAIKSIILAAHSGGGIRMRAIANLAGKNAYADLITECWGFDCTYSGDDPKVWYEWAAANPGKTLYLYSRKGADTSMIANKIKPLPNIHSLPATTNDHNQVPAIHMQERLTGKSPAPVTPKRPIPGGLKTGALIKGAVGKGGQNNPDDVLLVQTLLNGAGIPIAVTGLTTGNEGDPTVLAIFHYQKRKKLSYDGRIDPNGKTIRSLAQQAGPMPPQPQPQPQPQPTPQPPGPQPPEGSLEAELATHPNCLARYKTVQAYKKIRDQVASWQKPKPIANVADYIEEAIQQWNANPGVHGHFNKNFDDIAGNKQQFAYLNLKRLYALKCVNDPAAYFKANIVTIRFFNKTTPAHKDLAAILNQVETALRAAGQNYTFNDAYSFVPRTMNEKYDTLSNHALGKAIDINYRSNPHITNKDDFKVINAVCGNLLPNGFLKESDPDVFRNASTFFQQTFNDAWIAKQTDPGLIAAITKRRKNLNGYAIIGFLTLPTILINELKKAGLRWGGNYTTAKDFMHFEIVKSDECP</sequence>
<protein>
    <submittedName>
        <fullName evidence="8">S8 family serine peptidase</fullName>
    </submittedName>
</protein>
<dbReference type="PANTHER" id="PTHR43806">
    <property type="entry name" value="PEPTIDASE S8"/>
    <property type="match status" value="1"/>
</dbReference>
<dbReference type="InterPro" id="IPR050131">
    <property type="entry name" value="Peptidase_S8_subtilisin-like"/>
</dbReference>
<feature type="active site" description="Charge relay system" evidence="5">
    <location>
        <position position="504"/>
    </location>
</feature>
<dbReference type="Gene3D" id="2.60.120.1290">
    <property type="match status" value="1"/>
</dbReference>
<comment type="similarity">
    <text evidence="1 5">Belongs to the peptidase S8 family.</text>
</comment>
<keyword evidence="3 5" id="KW-0378">Hydrolase</keyword>
<dbReference type="InterPro" id="IPR009045">
    <property type="entry name" value="Zn_M74/Hedgehog-like"/>
</dbReference>
<dbReference type="EMBL" id="JAGHKO010000024">
    <property type="protein sequence ID" value="MBO9205459.1"/>
    <property type="molecule type" value="Genomic_DNA"/>
</dbReference>
<dbReference type="PROSITE" id="PS51892">
    <property type="entry name" value="SUBTILASE"/>
    <property type="match status" value="1"/>
</dbReference>
<keyword evidence="9" id="KW-1185">Reference proteome</keyword>
<feature type="region of interest" description="Disordered" evidence="6">
    <location>
        <begin position="993"/>
        <end position="1026"/>
    </location>
</feature>
<keyword evidence="2 5" id="KW-0645">Protease</keyword>
<dbReference type="RefSeq" id="WP_209145045.1">
    <property type="nucleotide sequence ID" value="NZ_JAGHKO010000024.1"/>
</dbReference>
<name>A0ABS3Z5P7_9BACT</name>
<dbReference type="InterPro" id="IPR000209">
    <property type="entry name" value="Peptidase_S8/S53_dom"/>
</dbReference>
<evidence type="ECO:0000256" key="2">
    <source>
        <dbReference type="ARBA" id="ARBA00022670"/>
    </source>
</evidence>
<feature type="domain" description="Peptidase S8/S53" evidence="7">
    <location>
        <begin position="99"/>
        <end position="289"/>
    </location>
</feature>
<reference evidence="8 9" key="1">
    <citation type="submission" date="2021-03" db="EMBL/GenBank/DDBJ databases">
        <title>Assistant Professor.</title>
        <authorList>
            <person name="Huq M.A."/>
        </authorList>
    </citation>
    <scope>NUCLEOTIDE SEQUENCE [LARGE SCALE GENOMIC DNA]</scope>
    <source>
        <strain evidence="8 9">MAH-29</strain>
    </source>
</reference>
<evidence type="ECO:0000259" key="7">
    <source>
        <dbReference type="Pfam" id="PF00082"/>
    </source>
</evidence>
<feature type="active site" description="Charge relay system" evidence="5">
    <location>
        <position position="181"/>
    </location>
</feature>
<evidence type="ECO:0000313" key="9">
    <source>
        <dbReference type="Proteomes" id="UP000677244"/>
    </source>
</evidence>
<evidence type="ECO:0000256" key="3">
    <source>
        <dbReference type="ARBA" id="ARBA00022801"/>
    </source>
</evidence>
<dbReference type="SUPFAM" id="SSF55166">
    <property type="entry name" value="Hedgehog/DD-peptidase"/>
    <property type="match status" value="1"/>
</dbReference>
<dbReference type="Pfam" id="PF00082">
    <property type="entry name" value="Peptidase_S8"/>
    <property type="match status" value="2"/>
</dbReference>
<dbReference type="PANTHER" id="PTHR43806:SF11">
    <property type="entry name" value="CEREVISIN-RELATED"/>
    <property type="match status" value="1"/>
</dbReference>
<feature type="active site" description="Charge relay system" evidence="5">
    <location>
        <position position="108"/>
    </location>
</feature>
<gene>
    <name evidence="8" type="ORF">J7I42_34535</name>
</gene>
<accession>A0ABS3Z5P7</accession>
<evidence type="ECO:0000256" key="1">
    <source>
        <dbReference type="ARBA" id="ARBA00011073"/>
    </source>
</evidence>